<comment type="caution">
    <text evidence="1">The sequence shown here is derived from an EMBL/GenBank/DDBJ whole genome shotgun (WGS) entry which is preliminary data.</text>
</comment>
<protein>
    <submittedName>
        <fullName evidence="1">Uncharacterized protein</fullName>
    </submittedName>
</protein>
<proteinExistence type="predicted"/>
<name>A0A556TJK7_BAGYA</name>
<keyword evidence="2" id="KW-1185">Reference proteome</keyword>
<dbReference type="EMBL" id="VCAZ01000003">
    <property type="protein sequence ID" value="TSK16027.1"/>
    <property type="molecule type" value="Genomic_DNA"/>
</dbReference>
<reference evidence="1 2" key="1">
    <citation type="journal article" date="2019" name="Genome Biol. Evol.">
        <title>Whole-Genome Sequencing of the Giant Devil Catfish, Bagarius yarrelli.</title>
        <authorList>
            <person name="Jiang W."/>
            <person name="Lv Y."/>
            <person name="Cheng L."/>
            <person name="Yang K."/>
            <person name="Chao B."/>
            <person name="Wang X."/>
            <person name="Li Y."/>
            <person name="Pan X."/>
            <person name="You X."/>
            <person name="Zhang Y."/>
            <person name="Yang J."/>
            <person name="Li J."/>
            <person name="Zhang X."/>
            <person name="Liu S."/>
            <person name="Sun C."/>
            <person name="Yang J."/>
            <person name="Shi Q."/>
        </authorList>
    </citation>
    <scope>NUCLEOTIDE SEQUENCE [LARGE SCALE GENOMIC DNA]</scope>
    <source>
        <strain evidence="1">JWS20170419001</strain>
        <tissue evidence="1">Muscle</tissue>
    </source>
</reference>
<sequence length="126" mass="13931">MLGYLYNSLPGVVELQKGIISEISPGGGGGRVVLSSLLKSFQFLTGTSRRVPNLTSTYSGISRVTWRGVTGFIHWHTSLKESLIDSLTNDKQQDCNKELKYIYHEADIQGKTPQSYRALLHSDITG</sequence>
<gene>
    <name evidence="1" type="ORF">Baya_0898</name>
</gene>
<accession>A0A556TJK7</accession>
<evidence type="ECO:0000313" key="1">
    <source>
        <dbReference type="EMBL" id="TSK16027.1"/>
    </source>
</evidence>
<organism evidence="1 2">
    <name type="scientific">Bagarius yarrelli</name>
    <name type="common">Goonch</name>
    <name type="synonym">Bagrus yarrelli</name>
    <dbReference type="NCBI Taxonomy" id="175774"/>
    <lineage>
        <taxon>Eukaryota</taxon>
        <taxon>Metazoa</taxon>
        <taxon>Chordata</taxon>
        <taxon>Craniata</taxon>
        <taxon>Vertebrata</taxon>
        <taxon>Euteleostomi</taxon>
        <taxon>Actinopterygii</taxon>
        <taxon>Neopterygii</taxon>
        <taxon>Teleostei</taxon>
        <taxon>Ostariophysi</taxon>
        <taxon>Siluriformes</taxon>
        <taxon>Sisoridae</taxon>
        <taxon>Sisorinae</taxon>
        <taxon>Bagarius</taxon>
    </lineage>
</organism>
<dbReference type="AlphaFoldDB" id="A0A556TJK7"/>
<evidence type="ECO:0000313" key="2">
    <source>
        <dbReference type="Proteomes" id="UP000319801"/>
    </source>
</evidence>
<dbReference type="Proteomes" id="UP000319801">
    <property type="component" value="Unassembled WGS sequence"/>
</dbReference>